<dbReference type="AlphaFoldDB" id="A0A3N4M3J2"/>
<gene>
    <name evidence="1" type="ORF">L211DRAFT_392514</name>
</gene>
<evidence type="ECO:0000313" key="1">
    <source>
        <dbReference type="EMBL" id="RPB28538.1"/>
    </source>
</evidence>
<name>A0A3N4M3J2_9PEZI</name>
<proteinExistence type="predicted"/>
<sequence length="83" mass="9371">MKYERKQKNAMPTCTPHLCFVHVLPFLRTTSSLLPPPFHLPSPCCASSSSSPSSRLHFEFVTSSFLSSLCFFSFFSFTCINNN</sequence>
<dbReference type="Proteomes" id="UP000267821">
    <property type="component" value="Unassembled WGS sequence"/>
</dbReference>
<dbReference type="EMBL" id="ML121529">
    <property type="protein sequence ID" value="RPB28538.1"/>
    <property type="molecule type" value="Genomic_DNA"/>
</dbReference>
<reference evidence="1 2" key="1">
    <citation type="journal article" date="2018" name="Nat. Ecol. Evol.">
        <title>Pezizomycetes genomes reveal the molecular basis of ectomycorrhizal truffle lifestyle.</title>
        <authorList>
            <person name="Murat C."/>
            <person name="Payen T."/>
            <person name="Noel B."/>
            <person name="Kuo A."/>
            <person name="Morin E."/>
            <person name="Chen J."/>
            <person name="Kohler A."/>
            <person name="Krizsan K."/>
            <person name="Balestrini R."/>
            <person name="Da Silva C."/>
            <person name="Montanini B."/>
            <person name="Hainaut M."/>
            <person name="Levati E."/>
            <person name="Barry K.W."/>
            <person name="Belfiori B."/>
            <person name="Cichocki N."/>
            <person name="Clum A."/>
            <person name="Dockter R.B."/>
            <person name="Fauchery L."/>
            <person name="Guy J."/>
            <person name="Iotti M."/>
            <person name="Le Tacon F."/>
            <person name="Lindquist E.A."/>
            <person name="Lipzen A."/>
            <person name="Malagnac F."/>
            <person name="Mello A."/>
            <person name="Molinier V."/>
            <person name="Miyauchi S."/>
            <person name="Poulain J."/>
            <person name="Riccioni C."/>
            <person name="Rubini A."/>
            <person name="Sitrit Y."/>
            <person name="Splivallo R."/>
            <person name="Traeger S."/>
            <person name="Wang M."/>
            <person name="Zifcakova L."/>
            <person name="Wipf D."/>
            <person name="Zambonelli A."/>
            <person name="Paolocci F."/>
            <person name="Nowrousian M."/>
            <person name="Ottonello S."/>
            <person name="Baldrian P."/>
            <person name="Spatafora J.W."/>
            <person name="Henrissat B."/>
            <person name="Nagy L.G."/>
            <person name="Aury J.M."/>
            <person name="Wincker P."/>
            <person name="Grigoriev I.V."/>
            <person name="Bonfante P."/>
            <person name="Martin F.M."/>
        </authorList>
    </citation>
    <scope>NUCLEOTIDE SEQUENCE [LARGE SCALE GENOMIC DNA]</scope>
    <source>
        <strain evidence="1 2">ATCC MYA-4762</strain>
    </source>
</reference>
<organism evidence="1 2">
    <name type="scientific">Terfezia boudieri ATCC MYA-4762</name>
    <dbReference type="NCBI Taxonomy" id="1051890"/>
    <lineage>
        <taxon>Eukaryota</taxon>
        <taxon>Fungi</taxon>
        <taxon>Dikarya</taxon>
        <taxon>Ascomycota</taxon>
        <taxon>Pezizomycotina</taxon>
        <taxon>Pezizomycetes</taxon>
        <taxon>Pezizales</taxon>
        <taxon>Pezizaceae</taxon>
        <taxon>Terfezia</taxon>
    </lineage>
</organism>
<accession>A0A3N4M3J2</accession>
<keyword evidence="2" id="KW-1185">Reference proteome</keyword>
<evidence type="ECO:0000313" key="2">
    <source>
        <dbReference type="Proteomes" id="UP000267821"/>
    </source>
</evidence>
<protein>
    <submittedName>
        <fullName evidence="1">Uncharacterized protein</fullName>
    </submittedName>
</protein>
<dbReference type="InParanoid" id="A0A3N4M3J2"/>